<dbReference type="Proteomes" id="UP000050640">
    <property type="component" value="Unplaced"/>
</dbReference>
<proteinExistence type="predicted"/>
<sequence>MRLLVSPSSSSASSGSESDSNGQIRIGRIKKASQEQRQRYQLMNRLRTMVPNARGATTQLELLQYIIDYISDLQQIVDDNDSDDMDDRRISEDAVPLKQNPTITDLSLLFSKINTATNTTSIATVKYPTRYEFHQQQNNSHIQIPNCNSESQ</sequence>
<feature type="compositionally biased region" description="Low complexity" evidence="1">
    <location>
        <begin position="1"/>
        <end position="20"/>
    </location>
</feature>
<dbReference type="SUPFAM" id="SSF47459">
    <property type="entry name" value="HLH, helix-loop-helix DNA-binding domain"/>
    <property type="match status" value="1"/>
</dbReference>
<keyword evidence="2" id="KW-1185">Reference proteome</keyword>
<evidence type="ECO:0000256" key="1">
    <source>
        <dbReference type="SAM" id="MobiDB-lite"/>
    </source>
</evidence>
<dbReference type="GO" id="GO:0046983">
    <property type="term" value="F:protein dimerization activity"/>
    <property type="evidence" value="ECO:0007669"/>
    <property type="project" value="InterPro"/>
</dbReference>
<dbReference type="AlphaFoldDB" id="A0A0R3S4U3"/>
<evidence type="ECO:0000313" key="3">
    <source>
        <dbReference type="WBParaSite" id="EEL_0000981201-mRNA-1"/>
    </source>
</evidence>
<name>A0A0R3S4U3_9BILA</name>
<reference evidence="3" key="1">
    <citation type="submission" date="2017-02" db="UniProtKB">
        <authorList>
            <consortium name="WormBaseParasite"/>
        </authorList>
    </citation>
    <scope>IDENTIFICATION</scope>
</reference>
<protein>
    <submittedName>
        <fullName evidence="3">BHLH domain-containing protein</fullName>
    </submittedName>
</protein>
<dbReference type="InterPro" id="IPR036638">
    <property type="entry name" value="HLH_DNA-bd_sf"/>
</dbReference>
<evidence type="ECO:0000313" key="2">
    <source>
        <dbReference type="Proteomes" id="UP000050640"/>
    </source>
</evidence>
<dbReference type="Gene3D" id="4.10.280.10">
    <property type="entry name" value="Helix-loop-helix DNA-binding domain"/>
    <property type="match status" value="1"/>
</dbReference>
<dbReference type="WBParaSite" id="EEL_0000981201-mRNA-1">
    <property type="protein sequence ID" value="EEL_0000981201-mRNA-1"/>
    <property type="gene ID" value="EEL_0000981201"/>
</dbReference>
<organism evidence="2 3">
    <name type="scientific">Elaeophora elaphi</name>
    <dbReference type="NCBI Taxonomy" id="1147741"/>
    <lineage>
        <taxon>Eukaryota</taxon>
        <taxon>Metazoa</taxon>
        <taxon>Ecdysozoa</taxon>
        <taxon>Nematoda</taxon>
        <taxon>Chromadorea</taxon>
        <taxon>Rhabditida</taxon>
        <taxon>Spirurina</taxon>
        <taxon>Spiruromorpha</taxon>
        <taxon>Filarioidea</taxon>
        <taxon>Onchocercidae</taxon>
        <taxon>Elaeophora</taxon>
    </lineage>
</organism>
<accession>A0A0R3S4U3</accession>
<feature type="region of interest" description="Disordered" evidence="1">
    <location>
        <begin position="1"/>
        <end position="27"/>
    </location>
</feature>